<dbReference type="SUPFAM" id="SSF52172">
    <property type="entry name" value="CheY-like"/>
    <property type="match status" value="1"/>
</dbReference>
<dbReference type="Pfam" id="PF00072">
    <property type="entry name" value="Response_reg"/>
    <property type="match status" value="1"/>
</dbReference>
<dbReference type="CDD" id="cd06170">
    <property type="entry name" value="LuxR_C_like"/>
    <property type="match status" value="1"/>
</dbReference>
<protein>
    <submittedName>
        <fullName evidence="6">DNA-binding response regulator</fullName>
    </submittedName>
</protein>
<evidence type="ECO:0000256" key="2">
    <source>
        <dbReference type="ARBA" id="ARBA00023125"/>
    </source>
</evidence>
<dbReference type="OrthoDB" id="9808843at2"/>
<accession>A0A510HIY1</accession>
<dbReference type="GO" id="GO:0006355">
    <property type="term" value="P:regulation of DNA-templated transcription"/>
    <property type="evidence" value="ECO:0007669"/>
    <property type="project" value="InterPro"/>
</dbReference>
<feature type="domain" description="Response regulatory" evidence="5">
    <location>
        <begin position="16"/>
        <end position="132"/>
    </location>
</feature>
<dbReference type="GO" id="GO:0003677">
    <property type="term" value="F:DNA binding"/>
    <property type="evidence" value="ECO:0007669"/>
    <property type="project" value="UniProtKB-KW"/>
</dbReference>
<dbReference type="RefSeq" id="WP_143527966.1">
    <property type="nucleotide sequence ID" value="NZ_AP019791.1"/>
</dbReference>
<dbReference type="InterPro" id="IPR016032">
    <property type="entry name" value="Sig_transdc_resp-reg_C-effctor"/>
</dbReference>
<name>A0A510HIY1_9ACTN</name>
<dbReference type="CDD" id="cd17535">
    <property type="entry name" value="REC_NarL-like"/>
    <property type="match status" value="1"/>
</dbReference>
<dbReference type="Pfam" id="PF00196">
    <property type="entry name" value="GerE"/>
    <property type="match status" value="1"/>
</dbReference>
<organism evidence="6 7">
    <name type="scientific">Rubrobacter xylanophilus</name>
    <dbReference type="NCBI Taxonomy" id="49319"/>
    <lineage>
        <taxon>Bacteria</taxon>
        <taxon>Bacillati</taxon>
        <taxon>Actinomycetota</taxon>
        <taxon>Rubrobacteria</taxon>
        <taxon>Rubrobacterales</taxon>
        <taxon>Rubrobacteraceae</taxon>
        <taxon>Rubrobacter</taxon>
    </lineage>
</organism>
<dbReference type="InterPro" id="IPR039420">
    <property type="entry name" value="WalR-like"/>
</dbReference>
<reference evidence="6" key="1">
    <citation type="journal article" date="2019" name="Microbiol. Resour. Announc.">
        <title>Complete Genome Sequence of Rubrobacter xylanophilus Strain AA3-22, Isolated from Arima Onsen in Japan.</title>
        <authorList>
            <person name="Tomariguchi N."/>
            <person name="Miyazaki K."/>
        </authorList>
    </citation>
    <scope>NUCLEOTIDE SEQUENCE [LARGE SCALE GENOMIC DNA]</scope>
    <source>
        <strain evidence="6">AA3-22</strain>
    </source>
</reference>
<evidence type="ECO:0000259" key="4">
    <source>
        <dbReference type="PROSITE" id="PS50043"/>
    </source>
</evidence>
<dbReference type="Gene3D" id="3.40.50.2300">
    <property type="match status" value="1"/>
</dbReference>
<evidence type="ECO:0000256" key="1">
    <source>
        <dbReference type="ARBA" id="ARBA00022553"/>
    </source>
</evidence>
<dbReference type="GO" id="GO:0000160">
    <property type="term" value="P:phosphorelay signal transduction system"/>
    <property type="evidence" value="ECO:0007669"/>
    <property type="project" value="InterPro"/>
</dbReference>
<dbReference type="EMBL" id="AP019791">
    <property type="protein sequence ID" value="BBL79946.1"/>
    <property type="molecule type" value="Genomic_DNA"/>
</dbReference>
<proteinExistence type="predicted"/>
<dbReference type="PROSITE" id="PS50110">
    <property type="entry name" value="RESPONSE_REGULATORY"/>
    <property type="match status" value="1"/>
</dbReference>
<keyword evidence="1 3" id="KW-0597">Phosphoprotein</keyword>
<dbReference type="SMART" id="SM00448">
    <property type="entry name" value="REC"/>
    <property type="match status" value="1"/>
</dbReference>
<keyword evidence="7" id="KW-1185">Reference proteome</keyword>
<evidence type="ECO:0000313" key="6">
    <source>
        <dbReference type="EMBL" id="BBL79946.1"/>
    </source>
</evidence>
<dbReference type="AlphaFoldDB" id="A0A510HIY1"/>
<dbReference type="InterPro" id="IPR000792">
    <property type="entry name" value="Tscrpt_reg_LuxR_C"/>
</dbReference>
<feature type="modified residue" description="4-aspartylphosphate" evidence="3">
    <location>
        <position position="67"/>
    </location>
</feature>
<dbReference type="SMART" id="SM00421">
    <property type="entry name" value="HTH_LUXR"/>
    <property type="match status" value="1"/>
</dbReference>
<feature type="domain" description="HTH luxR-type" evidence="4">
    <location>
        <begin position="159"/>
        <end position="224"/>
    </location>
</feature>
<dbReference type="InterPro" id="IPR001789">
    <property type="entry name" value="Sig_transdc_resp-reg_receiver"/>
</dbReference>
<keyword evidence="2 6" id="KW-0238">DNA-binding</keyword>
<dbReference type="PROSITE" id="PS50043">
    <property type="entry name" value="HTH_LUXR_2"/>
    <property type="match status" value="1"/>
</dbReference>
<dbReference type="PANTHER" id="PTHR43214">
    <property type="entry name" value="TWO-COMPONENT RESPONSE REGULATOR"/>
    <property type="match status" value="1"/>
</dbReference>
<dbReference type="InterPro" id="IPR058245">
    <property type="entry name" value="NreC/VraR/RcsB-like_REC"/>
</dbReference>
<evidence type="ECO:0000256" key="3">
    <source>
        <dbReference type="PROSITE-ProRule" id="PRU00169"/>
    </source>
</evidence>
<dbReference type="Proteomes" id="UP000318065">
    <property type="component" value="Chromosome"/>
</dbReference>
<dbReference type="SUPFAM" id="SSF46894">
    <property type="entry name" value="C-terminal effector domain of the bipartite response regulators"/>
    <property type="match status" value="1"/>
</dbReference>
<dbReference type="PRINTS" id="PR00038">
    <property type="entry name" value="HTHLUXR"/>
</dbReference>
<evidence type="ECO:0000259" key="5">
    <source>
        <dbReference type="PROSITE" id="PS50110"/>
    </source>
</evidence>
<evidence type="ECO:0000313" key="7">
    <source>
        <dbReference type="Proteomes" id="UP000318065"/>
    </source>
</evidence>
<sequence>MGGDEHNARAGSGPARLIIADDHDLIRAGFRLVLEQEPDFAVVGEASSGREALELCRTLRPDVVVMDVAMPGMDGLEATRRIKEEYPEVAVLVVTAHENPEYMLEALKAGAAGYVLKSSPLPRMISALRRLLSGESPLNQELAARLIQDLARHPTGPGAPEPAEELTSREREVLLLMARGRTNPEIARELVISRGTAKSHVQNIIRKLGVSDRTQAVARAFELGLIDSSGSRSERGKND</sequence>
<dbReference type="InterPro" id="IPR011006">
    <property type="entry name" value="CheY-like_superfamily"/>
</dbReference>
<gene>
    <name evidence="6" type="ORF">RxyAA322_18000</name>
</gene>